<evidence type="ECO:0000256" key="1">
    <source>
        <dbReference type="ARBA" id="ARBA00006484"/>
    </source>
</evidence>
<dbReference type="AlphaFoldDB" id="D3F8C3"/>
<dbReference type="KEGG" id="cwo:Cwoe_0558"/>
<dbReference type="PANTHER" id="PTHR42879:SF2">
    <property type="entry name" value="3-OXOACYL-[ACYL-CARRIER-PROTEIN] REDUCTASE FABG"/>
    <property type="match status" value="1"/>
</dbReference>
<dbReference type="SUPFAM" id="SSF51735">
    <property type="entry name" value="NAD(P)-binding Rossmann-fold domains"/>
    <property type="match status" value="1"/>
</dbReference>
<organism evidence="3 4">
    <name type="scientific">Conexibacter woesei (strain DSM 14684 / CCUG 47730 / CIP 108061 / JCM 11494 / NBRC 100937 / ID131577)</name>
    <dbReference type="NCBI Taxonomy" id="469383"/>
    <lineage>
        <taxon>Bacteria</taxon>
        <taxon>Bacillati</taxon>
        <taxon>Actinomycetota</taxon>
        <taxon>Thermoleophilia</taxon>
        <taxon>Solirubrobacterales</taxon>
        <taxon>Conexibacteraceae</taxon>
        <taxon>Conexibacter</taxon>
    </lineage>
</organism>
<dbReference type="HOGENOM" id="CLU_010194_1_2_11"/>
<reference evidence="3 4" key="1">
    <citation type="journal article" date="2010" name="Stand. Genomic Sci.">
        <title>Complete genome sequence of Conexibacter woesei type strain (ID131577).</title>
        <authorList>
            <person name="Pukall R."/>
            <person name="Lapidus A."/>
            <person name="Glavina Del Rio T."/>
            <person name="Copeland A."/>
            <person name="Tice H."/>
            <person name="Cheng J.-F."/>
            <person name="Lucas S."/>
            <person name="Chen F."/>
            <person name="Nolan M."/>
            <person name="Bruce D."/>
            <person name="Goodwin L."/>
            <person name="Pitluck S."/>
            <person name="Mavromatis K."/>
            <person name="Ivanova N."/>
            <person name="Ovchinnikova G."/>
            <person name="Pati A."/>
            <person name="Chen A."/>
            <person name="Palaniappan K."/>
            <person name="Land M."/>
            <person name="Hauser L."/>
            <person name="Chang Y.-J."/>
            <person name="Jeffries C.D."/>
            <person name="Chain P."/>
            <person name="Meincke L."/>
            <person name="Sims D."/>
            <person name="Brettin T."/>
            <person name="Detter J.C."/>
            <person name="Rohde M."/>
            <person name="Goeker M."/>
            <person name="Bristow J."/>
            <person name="Eisen J.A."/>
            <person name="Markowitz V."/>
            <person name="Kyrpides N.C."/>
            <person name="Klenk H.-P."/>
            <person name="Hugenholtz P."/>
        </authorList>
    </citation>
    <scope>NUCLEOTIDE SEQUENCE [LARGE SCALE GENOMIC DNA]</scope>
    <source>
        <strain evidence="4">DSM 14684 / CIP 108061 / JCM 11494 / NBRC 100937 / ID131577</strain>
    </source>
</reference>
<dbReference type="RefSeq" id="WP_012932046.1">
    <property type="nucleotide sequence ID" value="NC_013739.1"/>
</dbReference>
<dbReference type="Gene3D" id="3.40.50.720">
    <property type="entry name" value="NAD(P)-binding Rossmann-like Domain"/>
    <property type="match status" value="1"/>
</dbReference>
<dbReference type="PRINTS" id="PR00081">
    <property type="entry name" value="GDHRDH"/>
</dbReference>
<proteinExistence type="inferred from homology"/>
<dbReference type="eggNOG" id="COG1028">
    <property type="taxonomic scope" value="Bacteria"/>
</dbReference>
<protein>
    <submittedName>
        <fullName evidence="3">Short-chain dehydrogenase/reductase SDR</fullName>
    </submittedName>
</protein>
<dbReference type="InterPro" id="IPR036291">
    <property type="entry name" value="NAD(P)-bd_dom_sf"/>
</dbReference>
<dbReference type="OrthoDB" id="3542748at2"/>
<dbReference type="PANTHER" id="PTHR42879">
    <property type="entry name" value="3-OXOACYL-(ACYL-CARRIER-PROTEIN) REDUCTASE"/>
    <property type="match status" value="1"/>
</dbReference>
<keyword evidence="2" id="KW-0560">Oxidoreductase</keyword>
<dbReference type="STRING" id="469383.Cwoe_0558"/>
<keyword evidence="4" id="KW-1185">Reference proteome</keyword>
<gene>
    <name evidence="3" type="ordered locus">Cwoe_0558</name>
</gene>
<sequence length="269" mass="27677" precursor="true">MTAPSSDAAPARRLAVVTGAASGIGLAAAEALARRGTAVVGVDRAAAPQRATDAGVVAWVQGDVADPGTWERARDVCLAHDERGADCLVASAGAVVVEPFLDTGVDAWRRLFDVNVLGVVQAMQALMPTMLERGEGAVAVVCSVNSLIAEDLLSAYSTSKAALLQVVRSAALEYASRGVRINAVLPGVVDTPLLRQHFDALPDPEAARREIARRTPTGLIVTPEEVAEALCFLVSPAASGLSGASVTVDGGLTTTYDFAAPEPETIPTP</sequence>
<dbReference type="InterPro" id="IPR020904">
    <property type="entry name" value="Sc_DH/Rdtase_CS"/>
</dbReference>
<reference evidence="4" key="2">
    <citation type="submission" date="2010-01" db="EMBL/GenBank/DDBJ databases">
        <title>The complete genome of Conexibacter woesei DSM 14684.</title>
        <authorList>
            <consortium name="US DOE Joint Genome Institute (JGI-PGF)"/>
            <person name="Lucas S."/>
            <person name="Copeland A."/>
            <person name="Lapidus A."/>
            <person name="Glavina del Rio T."/>
            <person name="Dalin E."/>
            <person name="Tice H."/>
            <person name="Bruce D."/>
            <person name="Goodwin L."/>
            <person name="Pitluck S."/>
            <person name="Kyrpides N."/>
            <person name="Mavromatis K."/>
            <person name="Ivanova N."/>
            <person name="Mikhailova N."/>
            <person name="Chertkov O."/>
            <person name="Brettin T."/>
            <person name="Detter J.C."/>
            <person name="Han C."/>
            <person name="Larimer F."/>
            <person name="Land M."/>
            <person name="Hauser L."/>
            <person name="Markowitz V."/>
            <person name="Cheng J.-F."/>
            <person name="Hugenholtz P."/>
            <person name="Woyke T."/>
            <person name="Wu D."/>
            <person name="Pukall R."/>
            <person name="Steenblock K."/>
            <person name="Schneider S."/>
            <person name="Klenk H.-P."/>
            <person name="Eisen J.A."/>
        </authorList>
    </citation>
    <scope>NUCLEOTIDE SEQUENCE [LARGE SCALE GENOMIC DNA]</scope>
    <source>
        <strain evidence="4">DSM 14684 / CIP 108061 / JCM 11494 / NBRC 100937 / ID131577</strain>
    </source>
</reference>
<name>D3F8C3_CONWI</name>
<evidence type="ECO:0000313" key="3">
    <source>
        <dbReference type="EMBL" id="ADB48993.1"/>
    </source>
</evidence>
<dbReference type="InterPro" id="IPR002347">
    <property type="entry name" value="SDR_fam"/>
</dbReference>
<evidence type="ECO:0000313" key="4">
    <source>
        <dbReference type="Proteomes" id="UP000008229"/>
    </source>
</evidence>
<dbReference type="GO" id="GO:0016491">
    <property type="term" value="F:oxidoreductase activity"/>
    <property type="evidence" value="ECO:0007669"/>
    <property type="project" value="UniProtKB-KW"/>
</dbReference>
<dbReference type="Proteomes" id="UP000008229">
    <property type="component" value="Chromosome"/>
</dbReference>
<evidence type="ECO:0000256" key="2">
    <source>
        <dbReference type="ARBA" id="ARBA00023002"/>
    </source>
</evidence>
<comment type="similarity">
    <text evidence="1">Belongs to the short-chain dehydrogenases/reductases (SDR) family.</text>
</comment>
<accession>D3F8C3</accession>
<dbReference type="EMBL" id="CP001854">
    <property type="protein sequence ID" value="ADB48993.1"/>
    <property type="molecule type" value="Genomic_DNA"/>
</dbReference>
<dbReference type="InterPro" id="IPR050259">
    <property type="entry name" value="SDR"/>
</dbReference>
<dbReference type="CDD" id="cd05233">
    <property type="entry name" value="SDR_c"/>
    <property type="match status" value="1"/>
</dbReference>
<dbReference type="PROSITE" id="PS00061">
    <property type="entry name" value="ADH_SHORT"/>
    <property type="match status" value="1"/>
</dbReference>
<dbReference type="FunFam" id="3.40.50.720:FF:000084">
    <property type="entry name" value="Short-chain dehydrogenase reductase"/>
    <property type="match status" value="1"/>
</dbReference>
<dbReference type="GO" id="GO:0032787">
    <property type="term" value="P:monocarboxylic acid metabolic process"/>
    <property type="evidence" value="ECO:0007669"/>
    <property type="project" value="UniProtKB-ARBA"/>
</dbReference>
<dbReference type="Pfam" id="PF13561">
    <property type="entry name" value="adh_short_C2"/>
    <property type="match status" value="1"/>
</dbReference>